<reference evidence="3" key="1">
    <citation type="journal article" date="2023" name="Mol. Biol. Evol.">
        <title>Third-Generation Sequencing Reveals the Adaptive Role of the Epigenome in Three Deep-Sea Polychaetes.</title>
        <authorList>
            <person name="Perez M."/>
            <person name="Aroh O."/>
            <person name="Sun Y."/>
            <person name="Lan Y."/>
            <person name="Juniper S.K."/>
            <person name="Young C.R."/>
            <person name="Angers B."/>
            <person name="Qian P.Y."/>
        </authorList>
    </citation>
    <scope>NUCLEOTIDE SEQUENCE</scope>
    <source>
        <strain evidence="3">P08H-3</strain>
    </source>
</reference>
<dbReference type="SUPFAM" id="SSF52540">
    <property type="entry name" value="P-loop containing nucleoside triphosphate hydrolases"/>
    <property type="match status" value="1"/>
</dbReference>
<keyword evidence="4" id="KW-1185">Reference proteome</keyword>
<keyword evidence="2" id="KW-0547">Nucleotide-binding</keyword>
<proteinExistence type="inferred from homology"/>
<name>A0AAD9K708_9ANNE</name>
<dbReference type="SMART" id="SM00175">
    <property type="entry name" value="RAB"/>
    <property type="match status" value="1"/>
</dbReference>
<dbReference type="GO" id="GO:0005525">
    <property type="term" value="F:GTP binding"/>
    <property type="evidence" value="ECO:0007669"/>
    <property type="project" value="InterPro"/>
</dbReference>
<comment type="caution">
    <text evidence="3">The sequence shown here is derived from an EMBL/GenBank/DDBJ whole genome shotgun (WGS) entry which is preliminary data.</text>
</comment>
<evidence type="ECO:0000313" key="4">
    <source>
        <dbReference type="Proteomes" id="UP001208570"/>
    </source>
</evidence>
<protein>
    <recommendedName>
        <fullName evidence="5">Ras-related protein Rab-20</fullName>
    </recommendedName>
</protein>
<dbReference type="InterPro" id="IPR001806">
    <property type="entry name" value="Small_GTPase"/>
</dbReference>
<dbReference type="GO" id="GO:0003924">
    <property type="term" value="F:GTPase activity"/>
    <property type="evidence" value="ECO:0007669"/>
    <property type="project" value="InterPro"/>
</dbReference>
<dbReference type="NCBIfam" id="TIGR00231">
    <property type="entry name" value="small_GTP"/>
    <property type="match status" value="1"/>
</dbReference>
<comment type="similarity">
    <text evidence="1">Belongs to the small GTPase superfamily. Rab family.</text>
</comment>
<sequence length="205" mass="22717">MASVTGKRKADLKVVILGAANVGKTTYIHRYIEGKFQQKISTIGASFSLKQWGPYNIALWDTAGEERFTGLSSFYCRSAGAAILAYDLIDEDSFHSLRARFLPLLQAAEPNCLVVVIGMKQDLLTVDNRAVEQKEALMLAKEVNKRTLDKIPYYEASSVSGHNVENVFEYIFQTCLPQEAKNLDGLHVSDLTLEEKAQTGKSCSC</sequence>
<accession>A0AAD9K708</accession>
<evidence type="ECO:0000256" key="2">
    <source>
        <dbReference type="ARBA" id="ARBA00022741"/>
    </source>
</evidence>
<dbReference type="Pfam" id="PF00071">
    <property type="entry name" value="Ras"/>
    <property type="match status" value="1"/>
</dbReference>
<organism evidence="3 4">
    <name type="scientific">Paralvinella palmiformis</name>
    <dbReference type="NCBI Taxonomy" id="53620"/>
    <lineage>
        <taxon>Eukaryota</taxon>
        <taxon>Metazoa</taxon>
        <taxon>Spiralia</taxon>
        <taxon>Lophotrochozoa</taxon>
        <taxon>Annelida</taxon>
        <taxon>Polychaeta</taxon>
        <taxon>Sedentaria</taxon>
        <taxon>Canalipalpata</taxon>
        <taxon>Terebellida</taxon>
        <taxon>Terebelliformia</taxon>
        <taxon>Alvinellidae</taxon>
        <taxon>Paralvinella</taxon>
    </lineage>
</organism>
<dbReference type="PROSITE" id="PS51419">
    <property type="entry name" value="RAB"/>
    <property type="match status" value="1"/>
</dbReference>
<dbReference type="PANTHER" id="PTHR47978">
    <property type="match status" value="1"/>
</dbReference>
<dbReference type="AlphaFoldDB" id="A0AAD9K708"/>
<dbReference type="Gene3D" id="3.40.50.300">
    <property type="entry name" value="P-loop containing nucleotide triphosphate hydrolases"/>
    <property type="match status" value="1"/>
</dbReference>
<evidence type="ECO:0008006" key="5">
    <source>
        <dbReference type="Google" id="ProtNLM"/>
    </source>
</evidence>
<dbReference type="EMBL" id="JAODUP010000054">
    <property type="protein sequence ID" value="KAK2165165.1"/>
    <property type="molecule type" value="Genomic_DNA"/>
</dbReference>
<evidence type="ECO:0000313" key="3">
    <source>
        <dbReference type="EMBL" id="KAK2165165.1"/>
    </source>
</evidence>
<dbReference type="Proteomes" id="UP001208570">
    <property type="component" value="Unassembled WGS sequence"/>
</dbReference>
<dbReference type="PRINTS" id="PR00449">
    <property type="entry name" value="RASTRNSFRMNG"/>
</dbReference>
<gene>
    <name evidence="3" type="ORF">LSH36_54g09026</name>
</gene>
<dbReference type="InterPro" id="IPR005225">
    <property type="entry name" value="Small_GTP-bd"/>
</dbReference>
<dbReference type="SMART" id="SM00174">
    <property type="entry name" value="RHO"/>
    <property type="match status" value="1"/>
</dbReference>
<dbReference type="PROSITE" id="PS51421">
    <property type="entry name" value="RAS"/>
    <property type="match status" value="1"/>
</dbReference>
<dbReference type="SMART" id="SM00173">
    <property type="entry name" value="RAS"/>
    <property type="match status" value="1"/>
</dbReference>
<dbReference type="InterPro" id="IPR027417">
    <property type="entry name" value="P-loop_NTPase"/>
</dbReference>
<evidence type="ECO:0000256" key="1">
    <source>
        <dbReference type="ARBA" id="ARBA00006270"/>
    </source>
</evidence>